<feature type="region of interest" description="Disordered" evidence="1">
    <location>
        <begin position="459"/>
        <end position="484"/>
    </location>
</feature>
<evidence type="ECO:0000256" key="1">
    <source>
        <dbReference type="SAM" id="MobiDB-lite"/>
    </source>
</evidence>
<dbReference type="EMBL" id="JBCNJP010001836">
    <property type="protein sequence ID" value="KAK9050431.1"/>
    <property type="molecule type" value="Genomic_DNA"/>
</dbReference>
<dbReference type="PANTHER" id="PTHR48463">
    <property type="entry name" value="DUF223 DOMAIN-CONTAINING PROTEIN"/>
    <property type="match status" value="1"/>
</dbReference>
<sequence length="484" mass="55084">MRLERPDLDLLTRKRISSFSSWLLDIGNGSIGTLDDADPLNSRKVSIPAEYLIPNSTDALTTLIKFIYDPDTMHVPNPIELSKKAIVCPRNDTVDEVMTNHRINQLKPFKAPLPIDIRVIRKYTTKWSPTDKPKFFYLLIDADGTTIEANVQTKRNKLDSHVTLYSCYNIDRYAVDSNIGYRQVVPQTATIVIGDRAVFKPIPELPIPKHYFNFVAYKDLQSMQKQSLLLTDYLCRVESTSSMMKRRDYNLMKISAIDLSGQVIEITLWEDIGYTYVNSLSPGMIVAITSLIVTTHEDKLQLESTSATTVEVEPPVDSYKESMQKLKRLPEDTNRGLWTTIRQGHQKQYHHLGRCSHARQQSKNFRATENGIDVRAQIQAAEIHYVQKKIISYVSIAAEQTIPFIRQEKIYSFSMHKNKAASIQKTLEVDTITGIQEVQDISHTLIATAPATPAAKISRKQATDDPGQHIHSKYKINQHREPSN</sequence>
<dbReference type="PANTHER" id="PTHR48463:SF1">
    <property type="entry name" value="DUF223 DOMAIN-CONTAINING PROTEIN"/>
    <property type="match status" value="1"/>
</dbReference>
<dbReference type="Gene3D" id="2.40.50.140">
    <property type="entry name" value="Nucleic acid-binding proteins"/>
    <property type="match status" value="1"/>
</dbReference>
<evidence type="ECO:0000313" key="2">
    <source>
        <dbReference type="EMBL" id="KAK9050431.1"/>
    </source>
</evidence>
<accession>A0AAP0GIG2</accession>
<name>A0AAP0GIG2_9ASTR</name>
<reference evidence="2 3" key="1">
    <citation type="submission" date="2024-04" db="EMBL/GenBank/DDBJ databases">
        <title>The reference genome of an endangered Asteraceae, Deinandra increscens subsp. villosa, native to the Central Coast of California.</title>
        <authorList>
            <person name="Guilliams M."/>
            <person name="Hasenstab-Lehman K."/>
            <person name="Meyer R."/>
            <person name="Mcevoy S."/>
        </authorList>
    </citation>
    <scope>NUCLEOTIDE SEQUENCE [LARGE SCALE GENOMIC DNA]</scope>
    <source>
        <tissue evidence="2">Leaf</tissue>
    </source>
</reference>
<dbReference type="Proteomes" id="UP001408789">
    <property type="component" value="Unassembled WGS sequence"/>
</dbReference>
<comment type="caution">
    <text evidence="2">The sequence shown here is derived from an EMBL/GenBank/DDBJ whole genome shotgun (WGS) entry which is preliminary data.</text>
</comment>
<proteinExistence type="predicted"/>
<dbReference type="InterPro" id="IPR012340">
    <property type="entry name" value="NA-bd_OB-fold"/>
</dbReference>
<evidence type="ECO:0000313" key="3">
    <source>
        <dbReference type="Proteomes" id="UP001408789"/>
    </source>
</evidence>
<gene>
    <name evidence="2" type="ORF">SSX86_030599</name>
</gene>
<dbReference type="AlphaFoldDB" id="A0AAP0GIG2"/>
<protein>
    <submittedName>
        <fullName evidence="2">Uncharacterized protein</fullName>
    </submittedName>
</protein>
<organism evidence="2 3">
    <name type="scientific">Deinandra increscens subsp. villosa</name>
    <dbReference type="NCBI Taxonomy" id="3103831"/>
    <lineage>
        <taxon>Eukaryota</taxon>
        <taxon>Viridiplantae</taxon>
        <taxon>Streptophyta</taxon>
        <taxon>Embryophyta</taxon>
        <taxon>Tracheophyta</taxon>
        <taxon>Spermatophyta</taxon>
        <taxon>Magnoliopsida</taxon>
        <taxon>eudicotyledons</taxon>
        <taxon>Gunneridae</taxon>
        <taxon>Pentapetalae</taxon>
        <taxon>asterids</taxon>
        <taxon>campanulids</taxon>
        <taxon>Asterales</taxon>
        <taxon>Asteraceae</taxon>
        <taxon>Asteroideae</taxon>
        <taxon>Heliantheae alliance</taxon>
        <taxon>Madieae</taxon>
        <taxon>Madiinae</taxon>
        <taxon>Deinandra</taxon>
    </lineage>
</organism>
<dbReference type="SUPFAM" id="SSF50249">
    <property type="entry name" value="Nucleic acid-binding proteins"/>
    <property type="match status" value="1"/>
</dbReference>
<keyword evidence="3" id="KW-1185">Reference proteome</keyword>